<feature type="signal peptide" evidence="7">
    <location>
        <begin position="1"/>
        <end position="22"/>
    </location>
</feature>
<dbReference type="AlphaFoldDB" id="A0A8J7PZX4"/>
<evidence type="ECO:0000256" key="2">
    <source>
        <dbReference type="ARBA" id="ARBA00008610"/>
    </source>
</evidence>
<evidence type="ECO:0000313" key="9">
    <source>
        <dbReference type="EMBL" id="MBO1316824.1"/>
    </source>
</evidence>
<keyword evidence="4 7" id="KW-0732">Signal</keyword>
<evidence type="ECO:0000256" key="1">
    <source>
        <dbReference type="ARBA" id="ARBA00004193"/>
    </source>
</evidence>
<dbReference type="RefSeq" id="WP_207856060.1">
    <property type="nucleotide sequence ID" value="NZ_JAFREP010000001.1"/>
</dbReference>
<dbReference type="Pfam" id="PF02608">
    <property type="entry name" value="Bmp"/>
    <property type="match status" value="1"/>
</dbReference>
<dbReference type="Gene3D" id="3.40.50.2300">
    <property type="match status" value="2"/>
</dbReference>
<dbReference type="EMBL" id="JAFREP010000001">
    <property type="protein sequence ID" value="MBO1316824.1"/>
    <property type="molecule type" value="Genomic_DNA"/>
</dbReference>
<evidence type="ECO:0000256" key="6">
    <source>
        <dbReference type="ARBA" id="ARBA00023288"/>
    </source>
</evidence>
<keyword evidence="6" id="KW-0449">Lipoprotein</keyword>
<sequence length="357" mass="38666">MKRTIWFAVLLAVCLCHCSQQPQPPEPATPNQVAHDPTRPRVCMAFQEYQLGDKGFNDMQYTAMAKAQVEEGFRLELFTPDNETPSERVLEKCIAADCKIILTTEGYSVKEPVERLAAVHPDRRFILMDEKVVEGLPNLTSRYFITAEAAYLAGIIAADLSQSGVLGIVGGKQENTVLDFVVGFEQGAKATRPDIVIEKRWVDAADPTTLPWFNPVTAANLTQALAEEHRADIVFAVAGGSNLGVFNKCKELGIKAIGCDTDQDHLAKGVILTSVIKKLDTVLEQTVKQCVNGRFLAGAHGAGLAQDGVSLSPMRYTYEQIPAETHAKVAAAKAAIIAGEISVTSAWRQAAAKAVDE</sequence>
<evidence type="ECO:0000313" key="10">
    <source>
        <dbReference type="Proteomes" id="UP000664417"/>
    </source>
</evidence>
<evidence type="ECO:0000256" key="5">
    <source>
        <dbReference type="ARBA" id="ARBA00023136"/>
    </source>
</evidence>
<reference evidence="9" key="1">
    <citation type="submission" date="2021-03" db="EMBL/GenBank/DDBJ databases">
        <authorList>
            <person name="Wang G."/>
        </authorList>
    </citation>
    <scope>NUCLEOTIDE SEQUENCE</scope>
    <source>
        <strain evidence="9">KCTC 12899</strain>
    </source>
</reference>
<evidence type="ECO:0000256" key="3">
    <source>
        <dbReference type="ARBA" id="ARBA00022475"/>
    </source>
</evidence>
<dbReference type="GO" id="GO:0005886">
    <property type="term" value="C:plasma membrane"/>
    <property type="evidence" value="ECO:0007669"/>
    <property type="project" value="UniProtKB-SubCell"/>
</dbReference>
<keyword evidence="5" id="KW-0472">Membrane</keyword>
<gene>
    <name evidence="9" type="ORF">J3U88_00025</name>
</gene>
<feature type="chain" id="PRO_5035184746" evidence="7">
    <location>
        <begin position="23"/>
        <end position="357"/>
    </location>
</feature>
<proteinExistence type="inferred from homology"/>
<dbReference type="InterPro" id="IPR050957">
    <property type="entry name" value="BMP_lipoprotein"/>
</dbReference>
<keyword evidence="3" id="KW-1003">Cell membrane</keyword>
<feature type="domain" description="ABC transporter substrate-binding protein PnrA-like" evidence="8">
    <location>
        <begin position="44"/>
        <end position="343"/>
    </location>
</feature>
<dbReference type="CDD" id="cd06354">
    <property type="entry name" value="PBP1_PrnA-like"/>
    <property type="match status" value="1"/>
</dbReference>
<protein>
    <submittedName>
        <fullName evidence="9">BMP family ABC transporter substrate-binding protein</fullName>
    </submittedName>
</protein>
<evidence type="ECO:0000259" key="8">
    <source>
        <dbReference type="Pfam" id="PF02608"/>
    </source>
</evidence>
<comment type="caution">
    <text evidence="9">The sequence shown here is derived from an EMBL/GenBank/DDBJ whole genome shotgun (WGS) entry which is preliminary data.</text>
</comment>
<comment type="similarity">
    <text evidence="2">Belongs to the BMP lipoprotein family.</text>
</comment>
<evidence type="ECO:0000256" key="7">
    <source>
        <dbReference type="SAM" id="SignalP"/>
    </source>
</evidence>
<dbReference type="InterPro" id="IPR028082">
    <property type="entry name" value="Peripla_BP_I"/>
</dbReference>
<organism evidence="9 10">
    <name type="scientific">Acanthopleuribacter pedis</name>
    <dbReference type="NCBI Taxonomy" id="442870"/>
    <lineage>
        <taxon>Bacteria</taxon>
        <taxon>Pseudomonadati</taxon>
        <taxon>Acidobacteriota</taxon>
        <taxon>Holophagae</taxon>
        <taxon>Acanthopleuribacterales</taxon>
        <taxon>Acanthopleuribacteraceae</taxon>
        <taxon>Acanthopleuribacter</taxon>
    </lineage>
</organism>
<keyword evidence="10" id="KW-1185">Reference proteome</keyword>
<name>A0A8J7PZX4_9BACT</name>
<dbReference type="Proteomes" id="UP000664417">
    <property type="component" value="Unassembled WGS sequence"/>
</dbReference>
<dbReference type="PANTHER" id="PTHR34296">
    <property type="entry name" value="TRANSCRIPTIONAL ACTIVATOR PROTEIN MED"/>
    <property type="match status" value="1"/>
</dbReference>
<dbReference type="PANTHER" id="PTHR34296:SF2">
    <property type="entry name" value="ABC TRANSPORTER GUANOSINE-BINDING PROTEIN NUPN"/>
    <property type="match status" value="1"/>
</dbReference>
<evidence type="ECO:0000256" key="4">
    <source>
        <dbReference type="ARBA" id="ARBA00022729"/>
    </source>
</evidence>
<dbReference type="SUPFAM" id="SSF53822">
    <property type="entry name" value="Periplasmic binding protein-like I"/>
    <property type="match status" value="1"/>
</dbReference>
<accession>A0A8J7PZX4</accession>
<dbReference type="InterPro" id="IPR003760">
    <property type="entry name" value="PnrA-like"/>
</dbReference>
<comment type="subcellular location">
    <subcellularLocation>
        <location evidence="1">Cell membrane</location>
        <topology evidence="1">Lipid-anchor</topology>
    </subcellularLocation>
</comment>